<gene>
    <name evidence="3" type="ORF">PF001_g11467</name>
    <name evidence="2" type="ORF">PF005_g11536</name>
    <name evidence="1" type="ORF">PF006_g11233</name>
</gene>
<evidence type="ECO:0000313" key="2">
    <source>
        <dbReference type="EMBL" id="KAE9210167.1"/>
    </source>
</evidence>
<comment type="caution">
    <text evidence="2">The sequence shown here is derived from an EMBL/GenBank/DDBJ whole genome shotgun (WGS) entry which is preliminary data.</text>
</comment>
<evidence type="ECO:0000313" key="3">
    <source>
        <dbReference type="EMBL" id="KAE9307728.1"/>
    </source>
</evidence>
<evidence type="ECO:0000313" key="5">
    <source>
        <dbReference type="Proteomes" id="UP000437068"/>
    </source>
</evidence>
<accession>A0A6A3XXP9</accession>
<keyword evidence="4" id="KW-1185">Reference proteome</keyword>
<dbReference type="AlphaFoldDB" id="A0A6A3XXP9"/>
<sequence length="46" mass="5038">MTPLMVGLTPPKRINRYGARRDEGAERAATKVLGATLRGLDKTIIE</sequence>
<dbReference type="Proteomes" id="UP000440732">
    <property type="component" value="Unassembled WGS sequence"/>
</dbReference>
<reference evidence="4 5" key="1">
    <citation type="submission" date="2018-08" db="EMBL/GenBank/DDBJ databases">
        <title>Genomic investigation of the strawberry pathogen Phytophthora fragariae indicates pathogenicity is determined by transcriptional variation in three key races.</title>
        <authorList>
            <person name="Adams T.M."/>
            <person name="Armitage A.D."/>
            <person name="Sobczyk M.K."/>
            <person name="Bates H.J."/>
            <person name="Dunwell J.M."/>
            <person name="Nellist C.F."/>
            <person name="Harrison R.J."/>
        </authorList>
    </citation>
    <scope>NUCLEOTIDE SEQUENCE [LARGE SCALE GENOMIC DNA]</scope>
    <source>
        <strain evidence="3 5">A4</strain>
        <strain evidence="2 4">NOV-27</strain>
        <strain evidence="1 6">NOV-5</strain>
    </source>
</reference>
<organism evidence="2 4">
    <name type="scientific">Phytophthora fragariae</name>
    <dbReference type="NCBI Taxonomy" id="53985"/>
    <lineage>
        <taxon>Eukaryota</taxon>
        <taxon>Sar</taxon>
        <taxon>Stramenopiles</taxon>
        <taxon>Oomycota</taxon>
        <taxon>Peronosporomycetes</taxon>
        <taxon>Peronosporales</taxon>
        <taxon>Peronosporaceae</taxon>
        <taxon>Phytophthora</taxon>
    </lineage>
</organism>
<name>A0A6A3XXP9_9STRA</name>
<proteinExistence type="predicted"/>
<dbReference type="Proteomes" id="UP000437068">
    <property type="component" value="Unassembled WGS sequence"/>
</dbReference>
<evidence type="ECO:0000313" key="4">
    <source>
        <dbReference type="Proteomes" id="UP000433483"/>
    </source>
</evidence>
<dbReference type="EMBL" id="QXGA01000593">
    <property type="protein sequence ID" value="KAE9143752.1"/>
    <property type="molecule type" value="Genomic_DNA"/>
</dbReference>
<evidence type="ECO:0000313" key="6">
    <source>
        <dbReference type="Proteomes" id="UP000440732"/>
    </source>
</evidence>
<dbReference type="EMBL" id="QXGB01000578">
    <property type="protein sequence ID" value="KAE9210167.1"/>
    <property type="molecule type" value="Genomic_DNA"/>
</dbReference>
<evidence type="ECO:0000313" key="1">
    <source>
        <dbReference type="EMBL" id="KAE9143752.1"/>
    </source>
</evidence>
<dbReference type="Proteomes" id="UP000433483">
    <property type="component" value="Unassembled WGS sequence"/>
</dbReference>
<protein>
    <submittedName>
        <fullName evidence="2">Uncharacterized protein</fullName>
    </submittedName>
</protein>
<dbReference type="EMBL" id="QXGE01000611">
    <property type="protein sequence ID" value="KAE9307728.1"/>
    <property type="molecule type" value="Genomic_DNA"/>
</dbReference>